<dbReference type="KEGG" id="sgz:C0216_00830"/>
<dbReference type="EMBL" id="CP030862">
    <property type="protein sequence ID" value="AXE22175.1"/>
    <property type="molecule type" value="Genomic_DNA"/>
</dbReference>
<reference evidence="2 3" key="1">
    <citation type="submission" date="2018-01" db="EMBL/GenBank/DDBJ databases">
        <title>Draft genome Sequence of streptomyces globosus LZH-48.</title>
        <authorList>
            <person name="Ran K."/>
            <person name="Li Z."/>
            <person name="Wei S."/>
            <person name="Dong R."/>
        </authorList>
    </citation>
    <scope>NUCLEOTIDE SEQUENCE [LARGE SCALE GENOMIC DNA]</scope>
    <source>
        <strain evidence="2 3">LZH-48</strain>
    </source>
</reference>
<evidence type="ECO:0000313" key="2">
    <source>
        <dbReference type="EMBL" id="AXE22175.1"/>
    </source>
</evidence>
<proteinExistence type="predicted"/>
<feature type="transmembrane region" description="Helical" evidence="1">
    <location>
        <begin position="20"/>
        <end position="49"/>
    </location>
</feature>
<gene>
    <name evidence="2" type="ORF">C0216_00830</name>
</gene>
<dbReference type="AlphaFoldDB" id="A0A344TU54"/>
<evidence type="ECO:0000313" key="3">
    <source>
        <dbReference type="Proteomes" id="UP000252004"/>
    </source>
</evidence>
<keyword evidence="1" id="KW-1133">Transmembrane helix</keyword>
<dbReference type="Proteomes" id="UP000252004">
    <property type="component" value="Chromosome"/>
</dbReference>
<accession>A0A344TU54</accession>
<evidence type="ECO:0000256" key="1">
    <source>
        <dbReference type="SAM" id="Phobius"/>
    </source>
</evidence>
<keyword evidence="1" id="KW-0812">Transmembrane</keyword>
<feature type="transmembrane region" description="Helical" evidence="1">
    <location>
        <begin position="61"/>
        <end position="82"/>
    </location>
</feature>
<sequence>MHRQTAIRRWRGWTGTGPLWLNSVVLLLAPFTAVTLLAQIGVIAAFAALGGLARQLWYGDYGHGAVHLAAALMGAAAVAFVVV</sequence>
<protein>
    <submittedName>
        <fullName evidence="2">Uncharacterized protein</fullName>
    </submittedName>
</protein>
<organism evidence="2 3">
    <name type="scientific">Streptomyces globosus</name>
    <dbReference type="NCBI Taxonomy" id="68209"/>
    <lineage>
        <taxon>Bacteria</taxon>
        <taxon>Bacillati</taxon>
        <taxon>Actinomycetota</taxon>
        <taxon>Actinomycetes</taxon>
        <taxon>Kitasatosporales</taxon>
        <taxon>Streptomycetaceae</taxon>
        <taxon>Streptomyces</taxon>
    </lineage>
</organism>
<dbReference type="OrthoDB" id="4275284at2"/>
<name>A0A344TU54_9ACTN</name>
<keyword evidence="1" id="KW-0472">Membrane</keyword>
<dbReference type="RefSeq" id="WP_114053395.1">
    <property type="nucleotide sequence ID" value="NZ_CP030862.1"/>
</dbReference>
<keyword evidence="3" id="KW-1185">Reference proteome</keyword>